<gene>
    <name evidence="4" type="ORF">BRAA05T22956Z</name>
</gene>
<reference evidence="4" key="1">
    <citation type="submission" date="2018-11" db="EMBL/GenBank/DDBJ databases">
        <authorList>
            <consortium name="Genoscope - CEA"/>
            <person name="William W."/>
        </authorList>
    </citation>
    <scope>NUCLEOTIDE SEQUENCE</scope>
</reference>
<dbReference type="AlphaFoldDB" id="A0A3P5YZM1"/>
<evidence type="ECO:0000313" key="4">
    <source>
        <dbReference type="EMBL" id="VDC73242.1"/>
    </source>
</evidence>
<dbReference type="GO" id="GO:0003735">
    <property type="term" value="F:structural constituent of ribosome"/>
    <property type="evidence" value="ECO:0007669"/>
    <property type="project" value="InterPro"/>
</dbReference>
<feature type="domain" description="Large ribosomal subunit protein uL15/eL18" evidence="3">
    <location>
        <begin position="1"/>
        <end position="36"/>
    </location>
</feature>
<keyword evidence="1" id="KW-0689">Ribosomal protein</keyword>
<dbReference type="Pfam" id="PF17135">
    <property type="entry name" value="Ribosomal_L18"/>
    <property type="match status" value="1"/>
</dbReference>
<dbReference type="Gene3D" id="3.100.10.10">
    <property type="match status" value="1"/>
</dbReference>
<dbReference type="InterPro" id="IPR000039">
    <property type="entry name" value="Ribosomal_eL18"/>
</dbReference>
<dbReference type="PANTHER" id="PTHR10934">
    <property type="entry name" value="60S RIBOSOMAL PROTEIN L18"/>
    <property type="match status" value="1"/>
</dbReference>
<dbReference type="GO" id="GO:1990904">
    <property type="term" value="C:ribonucleoprotein complex"/>
    <property type="evidence" value="ECO:0007669"/>
    <property type="project" value="UniProtKB-KW"/>
</dbReference>
<keyword evidence="2" id="KW-0687">Ribonucleoprotein</keyword>
<organism evidence="4">
    <name type="scientific">Brassica campestris</name>
    <name type="common">Field mustard</name>
    <dbReference type="NCBI Taxonomy" id="3711"/>
    <lineage>
        <taxon>Eukaryota</taxon>
        <taxon>Viridiplantae</taxon>
        <taxon>Streptophyta</taxon>
        <taxon>Embryophyta</taxon>
        <taxon>Tracheophyta</taxon>
        <taxon>Spermatophyta</taxon>
        <taxon>Magnoliopsida</taxon>
        <taxon>eudicotyledons</taxon>
        <taxon>Gunneridae</taxon>
        <taxon>Pentapetalae</taxon>
        <taxon>rosids</taxon>
        <taxon>malvids</taxon>
        <taxon>Brassicales</taxon>
        <taxon>Brassicaceae</taxon>
        <taxon>Brassiceae</taxon>
        <taxon>Brassica</taxon>
    </lineage>
</organism>
<dbReference type="PANTHER" id="PTHR10934:SF25">
    <property type="entry name" value="LARGE RIBOSOMAL SUBUNIT PROTEIN EL18X-RELATED"/>
    <property type="match status" value="1"/>
</dbReference>
<evidence type="ECO:0000256" key="1">
    <source>
        <dbReference type="ARBA" id="ARBA00022980"/>
    </source>
</evidence>
<evidence type="ECO:0000259" key="3">
    <source>
        <dbReference type="Pfam" id="PF17135"/>
    </source>
</evidence>
<name>A0A3P5YZM1_BRACM</name>
<dbReference type="GO" id="GO:0005840">
    <property type="term" value="C:ribosome"/>
    <property type="evidence" value="ECO:0007669"/>
    <property type="project" value="UniProtKB-KW"/>
</dbReference>
<dbReference type="GO" id="GO:0006412">
    <property type="term" value="P:translation"/>
    <property type="evidence" value="ECO:0007669"/>
    <property type="project" value="InterPro"/>
</dbReference>
<dbReference type="EMBL" id="LR031570">
    <property type="protein sequence ID" value="VDC73242.1"/>
    <property type="molecule type" value="Genomic_DNA"/>
</dbReference>
<protein>
    <recommendedName>
        <fullName evidence="3">Large ribosomal subunit protein uL15/eL18 domain-containing protein</fullName>
    </recommendedName>
</protein>
<evidence type="ECO:0000256" key="2">
    <source>
        <dbReference type="ARBA" id="ARBA00023274"/>
    </source>
</evidence>
<proteinExistence type="predicted"/>
<sequence>MSKVNKAPLSLSRLVEFMTGKEDKIAVLVGTITDDLSGYTRSQLSKLLR</sequence>
<dbReference type="InterPro" id="IPR021131">
    <property type="entry name" value="Ribosomal_uL15/eL18"/>
</dbReference>
<accession>A0A3P5YZM1</accession>